<gene>
    <name evidence="1" type="ORF">LPJ66_008202</name>
</gene>
<protein>
    <submittedName>
        <fullName evidence="1">Uncharacterized protein</fullName>
    </submittedName>
</protein>
<dbReference type="EMBL" id="JANBPG010001605">
    <property type="protein sequence ID" value="KAJ1889122.1"/>
    <property type="molecule type" value="Genomic_DNA"/>
</dbReference>
<reference evidence="1" key="1">
    <citation type="submission" date="2022-07" db="EMBL/GenBank/DDBJ databases">
        <title>Phylogenomic reconstructions and comparative analyses of Kickxellomycotina fungi.</title>
        <authorList>
            <person name="Reynolds N.K."/>
            <person name="Stajich J.E."/>
            <person name="Barry K."/>
            <person name="Grigoriev I.V."/>
            <person name="Crous P."/>
            <person name="Smith M.E."/>
        </authorList>
    </citation>
    <scope>NUCLEOTIDE SEQUENCE</scope>
    <source>
        <strain evidence="1">Benny 63K</strain>
    </source>
</reference>
<accession>A0ACC1IB27</accession>
<keyword evidence="2" id="KW-1185">Reference proteome</keyword>
<name>A0ACC1IB27_9FUNG</name>
<proteinExistence type="predicted"/>
<sequence length="249" mass="23970">MRFTSAVAFLALASFGAAIPTYSGHPGYPGTVVGPSVYVPINDAYPAFPDSWNNGGNNGGNGNSGNNGGNGNGNGSNNGGNGNGNGNGGNNGGNGNGNGGNNGGNGNGNGGNNGSGNNGNGGGNGSGNGGNNGGNGSGNGSNNGPIGGPVGIAANCGLTGGQVSALTPLVAKLKLTRTVDDLKHLVKQITDLLADTLQKDAIDSVLNIVDSVALGLGLGGLNLQPAVDSVSSILYKQVPCLLDTLLPKF</sequence>
<dbReference type="Proteomes" id="UP001150581">
    <property type="component" value="Unassembled WGS sequence"/>
</dbReference>
<comment type="caution">
    <text evidence="1">The sequence shown here is derived from an EMBL/GenBank/DDBJ whole genome shotgun (WGS) entry which is preliminary data.</text>
</comment>
<organism evidence="1 2">
    <name type="scientific">Kickxella alabastrina</name>
    <dbReference type="NCBI Taxonomy" id="61397"/>
    <lineage>
        <taxon>Eukaryota</taxon>
        <taxon>Fungi</taxon>
        <taxon>Fungi incertae sedis</taxon>
        <taxon>Zoopagomycota</taxon>
        <taxon>Kickxellomycotina</taxon>
        <taxon>Kickxellomycetes</taxon>
        <taxon>Kickxellales</taxon>
        <taxon>Kickxellaceae</taxon>
        <taxon>Kickxella</taxon>
    </lineage>
</organism>
<evidence type="ECO:0000313" key="1">
    <source>
        <dbReference type="EMBL" id="KAJ1889122.1"/>
    </source>
</evidence>
<evidence type="ECO:0000313" key="2">
    <source>
        <dbReference type="Proteomes" id="UP001150581"/>
    </source>
</evidence>